<dbReference type="EMBL" id="VVIM01000009">
    <property type="protein sequence ID" value="KAB0794169.1"/>
    <property type="molecule type" value="Genomic_DNA"/>
</dbReference>
<feature type="domain" description="C2H2-type" evidence="14">
    <location>
        <begin position="213"/>
        <end position="241"/>
    </location>
</feature>
<evidence type="ECO:0000256" key="6">
    <source>
        <dbReference type="ARBA" id="ARBA00022492"/>
    </source>
</evidence>
<dbReference type="GO" id="GO:0008270">
    <property type="term" value="F:zinc ion binding"/>
    <property type="evidence" value="ECO:0007669"/>
    <property type="project" value="UniProtKB-KW"/>
</dbReference>
<organism evidence="15 16">
    <name type="scientific">Photinus pyralis</name>
    <name type="common">Common eastern firefly</name>
    <name type="synonym">Lampyris pyralis</name>
    <dbReference type="NCBI Taxonomy" id="7054"/>
    <lineage>
        <taxon>Eukaryota</taxon>
        <taxon>Metazoa</taxon>
        <taxon>Ecdysozoa</taxon>
        <taxon>Arthropoda</taxon>
        <taxon>Hexapoda</taxon>
        <taxon>Insecta</taxon>
        <taxon>Pterygota</taxon>
        <taxon>Neoptera</taxon>
        <taxon>Endopterygota</taxon>
        <taxon>Coleoptera</taxon>
        <taxon>Polyphaga</taxon>
        <taxon>Elateriformia</taxon>
        <taxon>Elateroidea</taxon>
        <taxon>Lampyridae</taxon>
        <taxon>Lampyrinae</taxon>
        <taxon>Photinus</taxon>
    </lineage>
</organism>
<keyword evidence="12" id="KW-0539">Nucleus</keyword>
<evidence type="ECO:0000256" key="4">
    <source>
        <dbReference type="ARBA" id="ARBA00013638"/>
    </source>
</evidence>
<gene>
    <name evidence="15" type="ORF">PPYR_13789</name>
</gene>
<dbReference type="Proteomes" id="UP000327044">
    <property type="component" value="Unassembled WGS sequence"/>
</dbReference>
<evidence type="ECO:0000256" key="12">
    <source>
        <dbReference type="ARBA" id="ARBA00023242"/>
    </source>
</evidence>
<dbReference type="PANTHER" id="PTHR24392">
    <property type="entry name" value="ZINC FINGER PROTEIN"/>
    <property type="match status" value="1"/>
</dbReference>
<dbReference type="InterPro" id="IPR036236">
    <property type="entry name" value="Znf_C2H2_sf"/>
</dbReference>
<evidence type="ECO:0000259" key="14">
    <source>
        <dbReference type="PROSITE" id="PS50157"/>
    </source>
</evidence>
<dbReference type="AlphaFoldDB" id="A0A5N4AA55"/>
<dbReference type="GO" id="GO:0035282">
    <property type="term" value="P:segmentation"/>
    <property type="evidence" value="ECO:0007669"/>
    <property type="project" value="UniProtKB-KW"/>
</dbReference>
<evidence type="ECO:0000256" key="5">
    <source>
        <dbReference type="ARBA" id="ARBA00022473"/>
    </source>
</evidence>
<proteinExistence type="inferred from homology"/>
<evidence type="ECO:0000313" key="16">
    <source>
        <dbReference type="Proteomes" id="UP000327044"/>
    </source>
</evidence>
<keyword evidence="6" id="KW-0302">Gap protein</keyword>
<dbReference type="PANTHER" id="PTHR24392:SF49">
    <property type="entry name" value="PROTEIN HUNCHBACK"/>
    <property type="match status" value="1"/>
</dbReference>
<evidence type="ECO:0000256" key="1">
    <source>
        <dbReference type="ARBA" id="ARBA00003983"/>
    </source>
</evidence>
<dbReference type="PROSITE" id="PS50157">
    <property type="entry name" value="ZINC_FINGER_C2H2_2"/>
    <property type="match status" value="3"/>
</dbReference>
<dbReference type="GO" id="GO:0005634">
    <property type="term" value="C:nucleus"/>
    <property type="evidence" value="ECO:0007669"/>
    <property type="project" value="UniProtKB-SubCell"/>
</dbReference>
<dbReference type="GO" id="GO:0003677">
    <property type="term" value="F:DNA binding"/>
    <property type="evidence" value="ECO:0007669"/>
    <property type="project" value="UniProtKB-KW"/>
</dbReference>
<evidence type="ECO:0000256" key="10">
    <source>
        <dbReference type="ARBA" id="ARBA00022833"/>
    </source>
</evidence>
<keyword evidence="5" id="KW-0217">Developmental protein</keyword>
<dbReference type="SUPFAM" id="SSF57667">
    <property type="entry name" value="beta-beta-alpha zinc fingers"/>
    <property type="match status" value="1"/>
</dbReference>
<comment type="caution">
    <text evidence="15">The sequence shown here is derived from an EMBL/GenBank/DDBJ whole genome shotgun (WGS) entry which is preliminary data.</text>
</comment>
<keyword evidence="16" id="KW-1185">Reference proteome</keyword>
<comment type="function">
    <text evidence="1">Gap class segmentation protein that controls development of head structures.</text>
</comment>
<keyword evidence="10" id="KW-0862">Zinc</keyword>
<keyword evidence="11" id="KW-0238">DNA-binding</keyword>
<comment type="similarity">
    <text evidence="3">Belongs to the hunchback C2H2-type zinc-finger protein family.</text>
</comment>
<dbReference type="Gene3D" id="3.30.160.60">
    <property type="entry name" value="Classic Zinc Finger"/>
    <property type="match status" value="2"/>
</dbReference>
<evidence type="ECO:0000256" key="8">
    <source>
        <dbReference type="ARBA" id="ARBA00022737"/>
    </source>
</evidence>
<comment type="subcellular location">
    <subcellularLocation>
        <location evidence="2">Nucleus</location>
    </subcellularLocation>
</comment>
<dbReference type="InParanoid" id="A0A5N4AA55"/>
<evidence type="ECO:0000256" key="7">
    <source>
        <dbReference type="ARBA" id="ARBA00022723"/>
    </source>
</evidence>
<evidence type="ECO:0000313" key="15">
    <source>
        <dbReference type="EMBL" id="KAB0794169.1"/>
    </source>
</evidence>
<accession>A0A5N4AA55</accession>
<evidence type="ECO:0000256" key="3">
    <source>
        <dbReference type="ARBA" id="ARBA00007746"/>
    </source>
</evidence>
<name>A0A5N4AA55_PHOPY</name>
<keyword evidence="9 13" id="KW-0863">Zinc-finger</keyword>
<dbReference type="SMART" id="SM00355">
    <property type="entry name" value="ZnF_C2H2"/>
    <property type="match status" value="5"/>
</dbReference>
<evidence type="ECO:0000256" key="2">
    <source>
        <dbReference type="ARBA" id="ARBA00004123"/>
    </source>
</evidence>
<evidence type="ECO:0000256" key="13">
    <source>
        <dbReference type="PROSITE-ProRule" id="PRU00042"/>
    </source>
</evidence>
<keyword evidence="7" id="KW-0479">Metal-binding</keyword>
<keyword evidence="8" id="KW-0677">Repeat</keyword>
<protein>
    <recommendedName>
        <fullName evidence="4">Protein hunchback</fullName>
    </recommendedName>
</protein>
<evidence type="ECO:0000256" key="9">
    <source>
        <dbReference type="ARBA" id="ARBA00022771"/>
    </source>
</evidence>
<feature type="domain" description="C2H2-type" evidence="14">
    <location>
        <begin position="120"/>
        <end position="148"/>
    </location>
</feature>
<dbReference type="Pfam" id="PF13909">
    <property type="entry name" value="zf-H2C2_5"/>
    <property type="match status" value="1"/>
</dbReference>
<feature type="domain" description="C2H2-type" evidence="14">
    <location>
        <begin position="269"/>
        <end position="294"/>
    </location>
</feature>
<evidence type="ECO:0000256" key="11">
    <source>
        <dbReference type="ARBA" id="ARBA00023125"/>
    </source>
</evidence>
<sequence length="294" mass="34280">MSIENREMQIKEEPLDLEEVPCIQFDVKIKQEDEVLVHCQEYNSDSLEIKQECSNGDPFTETFVATEECSGLTCRDLKDKLRARLGAILKKTNLSNLQLNQLQNENGVLIPKCYHKLKEFHCEQCTFTTMWKTSLRTHIRGRHSGHRYREKFKCPECDFVTIWKSNLISHAKGCHGLEAFSCHHCSSSMKWKRYLGKSNLASVKCDPPGFIEYKCHNCHFTTRMRGKLIKHVKGCHEFEKFNCDRCDFVTRWKANLTNHFRVCHISGELKCTECAFTTKWQSTLIKHIKGRHSA</sequence>
<reference evidence="15 16" key="1">
    <citation type="journal article" date="2018" name="Elife">
        <title>Firefly genomes illuminate parallel origins of bioluminescence in beetles.</title>
        <authorList>
            <person name="Fallon T.R."/>
            <person name="Lower S.E."/>
            <person name="Chang C.H."/>
            <person name="Bessho-Uehara M."/>
            <person name="Martin G.J."/>
            <person name="Bewick A.J."/>
            <person name="Behringer M."/>
            <person name="Debat H.J."/>
            <person name="Wong I."/>
            <person name="Day J.C."/>
            <person name="Suvorov A."/>
            <person name="Silva C.J."/>
            <person name="Stanger-Hall K.F."/>
            <person name="Hall D.W."/>
            <person name="Schmitz R.J."/>
            <person name="Nelson D.R."/>
            <person name="Lewis S.M."/>
            <person name="Shigenobu S."/>
            <person name="Bybee S.M."/>
            <person name="Larracuente A.M."/>
            <person name="Oba Y."/>
            <person name="Weng J.K."/>
        </authorList>
    </citation>
    <scope>NUCLEOTIDE SEQUENCE [LARGE SCALE GENOMIC DNA]</scope>
    <source>
        <strain evidence="15">1611_PpyrPB1</strain>
        <tissue evidence="15">Whole body</tissue>
    </source>
</reference>
<dbReference type="InterPro" id="IPR013087">
    <property type="entry name" value="Znf_C2H2_type"/>
</dbReference>